<evidence type="ECO:0000313" key="2">
    <source>
        <dbReference type="Proteomes" id="UP001732700"/>
    </source>
</evidence>
<proteinExistence type="predicted"/>
<organism evidence="1 2">
    <name type="scientific">Avena sativa</name>
    <name type="common">Oat</name>
    <dbReference type="NCBI Taxonomy" id="4498"/>
    <lineage>
        <taxon>Eukaryota</taxon>
        <taxon>Viridiplantae</taxon>
        <taxon>Streptophyta</taxon>
        <taxon>Embryophyta</taxon>
        <taxon>Tracheophyta</taxon>
        <taxon>Spermatophyta</taxon>
        <taxon>Magnoliopsida</taxon>
        <taxon>Liliopsida</taxon>
        <taxon>Poales</taxon>
        <taxon>Poaceae</taxon>
        <taxon>BOP clade</taxon>
        <taxon>Pooideae</taxon>
        <taxon>Poodae</taxon>
        <taxon>Poeae</taxon>
        <taxon>Poeae Chloroplast Group 1 (Aveneae type)</taxon>
        <taxon>Aveninae</taxon>
        <taxon>Avena</taxon>
    </lineage>
</organism>
<sequence length="239" mass="26365">MSSANAEQSSGATEPSSGGAVEQTIRDAEDEVDAEAKQPLGYCDWASATWDFVSPILEFFLPITLTYLVLSLILRPSHVRPRVDAAELIRFNLANATSTLHYDIAVDLSIRNWHKHLSARYLDLTAVAWYGGARLGTTVHTLPLFIQRPKSSKVVHAVFRGRAAHLDPAVAEVFGRDAADGSFGVRVTVSSTFMYTILFEKPVYYYRHECDIRFPVLRNGTPSTALLSATDSVCNATDR</sequence>
<reference evidence="1" key="2">
    <citation type="submission" date="2025-09" db="UniProtKB">
        <authorList>
            <consortium name="EnsemblPlants"/>
        </authorList>
    </citation>
    <scope>IDENTIFICATION</scope>
</reference>
<keyword evidence="2" id="KW-1185">Reference proteome</keyword>
<accession>A0ACD5V925</accession>
<evidence type="ECO:0000313" key="1">
    <source>
        <dbReference type="EnsemblPlants" id="AVESA.00010b.r2.2DG0392370.1.CDS.1"/>
    </source>
</evidence>
<name>A0ACD5V925_AVESA</name>
<dbReference type="EnsemblPlants" id="AVESA.00010b.r2.2DG0392370.1">
    <property type="protein sequence ID" value="AVESA.00010b.r2.2DG0392370.1.CDS.1"/>
    <property type="gene ID" value="AVESA.00010b.r2.2DG0392370"/>
</dbReference>
<reference evidence="1" key="1">
    <citation type="submission" date="2021-05" db="EMBL/GenBank/DDBJ databases">
        <authorList>
            <person name="Scholz U."/>
            <person name="Mascher M."/>
            <person name="Fiebig A."/>
        </authorList>
    </citation>
    <scope>NUCLEOTIDE SEQUENCE [LARGE SCALE GENOMIC DNA]</scope>
</reference>
<protein>
    <submittedName>
        <fullName evidence="1">Uncharacterized protein</fullName>
    </submittedName>
</protein>
<dbReference type="Proteomes" id="UP001732700">
    <property type="component" value="Chromosome 2D"/>
</dbReference>